<keyword evidence="1" id="KW-0472">Membrane</keyword>
<name>A0A8I0G8J1_9ACTO</name>
<keyword evidence="3" id="KW-1185">Reference proteome</keyword>
<reference evidence="2 3" key="1">
    <citation type="submission" date="2020-08" db="EMBL/GenBank/DDBJ databases">
        <title>Winkia gen. nov., sp. nov., isolated from faeces of the Anser albifrons in China.</title>
        <authorList>
            <person name="Liu Q."/>
        </authorList>
    </citation>
    <scope>NUCLEOTIDE SEQUENCE [LARGE SCALE GENOMIC DNA]</scope>
    <source>
        <strain evidence="2 3">C62</strain>
    </source>
</reference>
<keyword evidence="1" id="KW-0812">Transmembrane</keyword>
<sequence length="257" mass="25569">MDVTACFIDANDTGGPQYSSEDMRALFSLLFAPGPRPLTAEPGVVRGMDVTLDGAAVSVAAGGVIATSALGSFVILNHSKTRLALTPAHATYSRIDLIVARAIVTGDDIGGVVEIVTGSPAADPQEPQAPAHSLTLATVTVPARGEPALTVKAAPTPLAGSPTPVSAVLGPGARSGLVTYEATASGGVVHVDVVASGSSPILASLPNHTGASGAGVVSDDAGELWPVRVWGGAVYAPSVPKARTVLAGAVSVTNRNK</sequence>
<comment type="caution">
    <text evidence="2">The sequence shown here is derived from an EMBL/GenBank/DDBJ whole genome shotgun (WGS) entry which is preliminary data.</text>
</comment>
<evidence type="ECO:0000313" key="3">
    <source>
        <dbReference type="Proteomes" id="UP000627538"/>
    </source>
</evidence>
<protein>
    <submittedName>
        <fullName evidence="2">Uncharacterized protein</fullName>
    </submittedName>
</protein>
<gene>
    <name evidence="2" type="ORF">H8R10_06535</name>
</gene>
<keyword evidence="1" id="KW-1133">Transmembrane helix</keyword>
<evidence type="ECO:0000256" key="1">
    <source>
        <dbReference type="SAM" id="Phobius"/>
    </source>
</evidence>
<evidence type="ECO:0000313" key="2">
    <source>
        <dbReference type="EMBL" id="MBD3689880.1"/>
    </source>
</evidence>
<proteinExistence type="predicted"/>
<dbReference type="Proteomes" id="UP000627538">
    <property type="component" value="Unassembled WGS sequence"/>
</dbReference>
<feature type="transmembrane region" description="Helical" evidence="1">
    <location>
        <begin position="55"/>
        <end position="76"/>
    </location>
</feature>
<dbReference type="AlphaFoldDB" id="A0A8I0G8J1"/>
<organism evidence="2 3">
    <name type="scientific">Nanchangia anserum</name>
    <dbReference type="NCBI Taxonomy" id="2692125"/>
    <lineage>
        <taxon>Bacteria</taxon>
        <taxon>Bacillati</taxon>
        <taxon>Actinomycetota</taxon>
        <taxon>Actinomycetes</taxon>
        <taxon>Actinomycetales</taxon>
        <taxon>Actinomycetaceae</taxon>
        <taxon>Nanchangia</taxon>
    </lineage>
</organism>
<dbReference type="EMBL" id="JACRUO010000001">
    <property type="protein sequence ID" value="MBD3689880.1"/>
    <property type="molecule type" value="Genomic_DNA"/>
</dbReference>
<dbReference type="RefSeq" id="WP_191071900.1">
    <property type="nucleotide sequence ID" value="NZ_CP060506.1"/>
</dbReference>
<accession>A0A8I0G8J1</accession>